<dbReference type="AlphaFoldDB" id="W7MD34"/>
<evidence type="ECO:0000256" key="1">
    <source>
        <dbReference type="SAM" id="MobiDB-lite"/>
    </source>
</evidence>
<evidence type="ECO:0000313" key="5">
    <source>
        <dbReference type="Proteomes" id="UP000009096"/>
    </source>
</evidence>
<keyword evidence="2" id="KW-0812">Transmembrane</keyword>
<name>W7MD34_GIBM7</name>
<feature type="chain" id="PRO_5004896515" evidence="3">
    <location>
        <begin position="17"/>
        <end position="1247"/>
    </location>
</feature>
<reference evidence="4 5" key="1">
    <citation type="journal article" date="2010" name="Nature">
        <title>Comparative genomics reveals mobile pathogenicity chromosomes in Fusarium.</title>
        <authorList>
            <person name="Ma L.J."/>
            <person name="van der Does H.C."/>
            <person name="Borkovich K.A."/>
            <person name="Coleman J.J."/>
            <person name="Daboussi M.J."/>
            <person name="Di Pietro A."/>
            <person name="Dufresne M."/>
            <person name="Freitag M."/>
            <person name="Grabherr M."/>
            <person name="Henrissat B."/>
            <person name="Houterman P.M."/>
            <person name="Kang S."/>
            <person name="Shim W.B."/>
            <person name="Woloshuk C."/>
            <person name="Xie X."/>
            <person name="Xu J.R."/>
            <person name="Antoniw J."/>
            <person name="Baker S.E."/>
            <person name="Bluhm B.H."/>
            <person name="Breakspear A."/>
            <person name="Brown D.W."/>
            <person name="Butchko R.A."/>
            <person name="Chapman S."/>
            <person name="Coulson R."/>
            <person name="Coutinho P.M."/>
            <person name="Danchin E.G."/>
            <person name="Diener A."/>
            <person name="Gale L.R."/>
            <person name="Gardiner D.M."/>
            <person name="Goff S."/>
            <person name="Hammond-Kosack K.E."/>
            <person name="Hilburn K."/>
            <person name="Hua-Van A."/>
            <person name="Jonkers W."/>
            <person name="Kazan K."/>
            <person name="Kodira C.D."/>
            <person name="Koehrsen M."/>
            <person name="Kumar L."/>
            <person name="Lee Y.H."/>
            <person name="Li L."/>
            <person name="Manners J.M."/>
            <person name="Miranda-Saavedra D."/>
            <person name="Mukherjee M."/>
            <person name="Park G."/>
            <person name="Park J."/>
            <person name="Park S.Y."/>
            <person name="Proctor R.H."/>
            <person name="Regev A."/>
            <person name="Ruiz-Roldan M.C."/>
            <person name="Sain D."/>
            <person name="Sakthikumar S."/>
            <person name="Sykes S."/>
            <person name="Schwartz D.C."/>
            <person name="Turgeon B.G."/>
            <person name="Wapinski I."/>
            <person name="Yoder O."/>
            <person name="Young S."/>
            <person name="Zeng Q."/>
            <person name="Zhou S."/>
            <person name="Galagan J."/>
            <person name="Cuomo C.A."/>
            <person name="Kistler H.C."/>
            <person name="Rep M."/>
        </authorList>
    </citation>
    <scope>NUCLEOTIDE SEQUENCE [LARGE SCALE GENOMIC DNA]</scope>
    <source>
        <strain evidence="5">M3125 / FGSC 7600</strain>
    </source>
</reference>
<feature type="signal peptide" evidence="3">
    <location>
        <begin position="1"/>
        <end position="16"/>
    </location>
</feature>
<keyword evidence="3" id="KW-0732">Signal</keyword>
<dbReference type="RefSeq" id="XP_018755067.1">
    <property type="nucleotide sequence ID" value="XM_018905597.1"/>
</dbReference>
<keyword evidence="2" id="KW-0472">Membrane</keyword>
<keyword evidence="5" id="KW-1185">Reference proteome</keyword>
<sequence>MRKFVLLSAFFSQTLATCYYPNGINAAKDYKYEPCGNSTTTYSTCCYFGEGDKCLANGLCNQPGKYDYRAACQNKDWSNCPEVCMDTESGTWFPLQMCGKNKYCCPPADGSDCCDSGAQIYTLKAPDPKSSTKTSDATSTFQSVIRTTIIQTPASTANRGDSSVKKSSTPAIVGGTVGGVSFIGFLFLGIFCVYKRRDRPATPHATAVTPEKKDDASSGKGNATVEVLPQIGVAEAEGTEGNRYTEVDSRAVNGTRPSLAYPEEDGMPQPANVTLPQQPYPENDNMPRGARPGHGLREQAMGRAGNASTEADSNPILHADSNPIFHADSNPILQADSNPINEAPDDAWLCAGLAFAVPRVLAQKDNLGLDNGYIDIETNNFKARIVRDAQVLVSLISEHDTFDFLPSDRIDVRAQNGQYHWGDVTYRYRKQGVSAWTDGDSAQKRQPVKNISTGTALATSNLDPTLPDSPLNITREWLDYQDDLGLRFTITNDGNDTIELGSLGFPTEFNSIFTGRTAKEMQAKCSLADPYIGMDAGHIRVVPVKGTGNGLVVTPLNGTNTPMEAYRDLKEPWFESTGYASQTFEGFYEWQVLTKAWADNEWKSQEPWNAPTSKMLKPGESLRFGVRFTISESIRDFDNAIKDTGTPVVVGVPGYTIPRDLPASLYPLSDIGIASLDVSPKGAFEIQEAGEHYELIPSSSAWGRVRVSIKYNDGKEQTVHYFVTKPTSETLNDLGNFLTTEAWFNSTSDPFKRSPSVMTYDYEKRRIVEQDPRVWIAGLSDEGGTGAYVAAMLKQVVQPNAEEIAKLDKFVQTTIWGGIQGKNYGVYKSLFYHDSKLNYTYDADSDWTSWTSWDKGAAESVDRAYNYVHVVVAYWSMYRVARAYPELTTKPWNWYLDQAQKTIMRMYQQDVSYRDVGLMGETVFGEVLTDLRREVKGTPAQAVEDAMKERAVLWDAQDIPYGSEMAWDSTGQEGVYYWTRHFGFNESAQKTVNSVLGYTPNIPHWGWNGNARRYWDFIYGGKLQRIERQIHHYGSGLNSQVLLSAFRHNPSDPYLLRVGYAGSYAPLTNINQDGFPSAAFHSRPDTLKWDGITGDYGGGLIGTVLNSGTYVVDDKQLGMLAFGGTISKTRAQYHVEPKDAVRKRIFIGPLNVMVTVDMGSIISVTFTPGKGIVYVKLAQREGSPKVDRTVVWVEWTDGEEWELLGAWNFIDKAAAIEKGRGGWIVPLDHLMTLTFTHKLPLPLPGTV</sequence>
<dbReference type="EMBL" id="DS022252">
    <property type="protein sequence ID" value="EWG48876.1"/>
    <property type="molecule type" value="Genomic_DNA"/>
</dbReference>
<evidence type="ECO:0000256" key="2">
    <source>
        <dbReference type="SAM" id="Phobius"/>
    </source>
</evidence>
<protein>
    <submittedName>
        <fullName evidence="4">Uncharacterized protein</fullName>
    </submittedName>
</protein>
<keyword evidence="2" id="KW-1133">Transmembrane helix</keyword>
<feature type="transmembrane region" description="Helical" evidence="2">
    <location>
        <begin position="171"/>
        <end position="194"/>
    </location>
</feature>
<evidence type="ECO:0000256" key="3">
    <source>
        <dbReference type="SAM" id="SignalP"/>
    </source>
</evidence>
<dbReference type="VEuPathDB" id="FungiDB:FVEG_16349"/>
<proteinExistence type="predicted"/>
<dbReference type="OrthoDB" id="2730619at2759"/>
<dbReference type="eggNOG" id="ENOG502RMX9">
    <property type="taxonomic scope" value="Eukaryota"/>
</dbReference>
<dbReference type="GeneID" id="30073225"/>
<dbReference type="Proteomes" id="UP000009096">
    <property type="component" value="Chromosome 10"/>
</dbReference>
<dbReference type="Pfam" id="PF18951">
    <property type="entry name" value="DUF5695"/>
    <property type="match status" value="1"/>
</dbReference>
<dbReference type="KEGG" id="fvr:FVEG_16349"/>
<feature type="region of interest" description="Disordered" evidence="1">
    <location>
        <begin position="202"/>
        <end position="223"/>
    </location>
</feature>
<dbReference type="InterPro" id="IPR043750">
    <property type="entry name" value="DUF5695"/>
</dbReference>
<gene>
    <name evidence="4" type="ORF">FVEG_16349</name>
</gene>
<organism evidence="4 5">
    <name type="scientific">Gibberella moniliformis (strain M3125 / FGSC 7600)</name>
    <name type="common">Maize ear and stalk rot fungus</name>
    <name type="synonym">Fusarium verticillioides</name>
    <dbReference type="NCBI Taxonomy" id="334819"/>
    <lineage>
        <taxon>Eukaryota</taxon>
        <taxon>Fungi</taxon>
        <taxon>Dikarya</taxon>
        <taxon>Ascomycota</taxon>
        <taxon>Pezizomycotina</taxon>
        <taxon>Sordariomycetes</taxon>
        <taxon>Hypocreomycetidae</taxon>
        <taxon>Hypocreales</taxon>
        <taxon>Nectriaceae</taxon>
        <taxon>Fusarium</taxon>
        <taxon>Fusarium fujikuroi species complex</taxon>
    </lineage>
</organism>
<evidence type="ECO:0000313" key="4">
    <source>
        <dbReference type="EMBL" id="EWG48876.1"/>
    </source>
</evidence>
<accession>W7MD34</accession>
<dbReference type="EMBL" id="CM000587">
    <property type="protein sequence ID" value="EWG48876.1"/>
    <property type="molecule type" value="Genomic_DNA"/>
</dbReference>